<dbReference type="Proteomes" id="UP000230390">
    <property type="component" value="Unassembled WGS sequence"/>
</dbReference>
<dbReference type="AlphaFoldDB" id="A0A2G8TKF5"/>
<dbReference type="EMBL" id="PDOC01000002">
    <property type="protein sequence ID" value="PIL46098.1"/>
    <property type="molecule type" value="Genomic_DNA"/>
</dbReference>
<evidence type="ECO:0000313" key="2">
    <source>
        <dbReference type="EMBL" id="PIL46098.1"/>
    </source>
</evidence>
<reference evidence="2 3" key="1">
    <citation type="submission" date="2017-10" db="EMBL/GenBank/DDBJ databases">
        <title>Massilia psychrophilum sp. nov., a novel purple-pigmented bacterium isolated from Tianshan glacier, Xinjiang Municipality, China.</title>
        <authorList>
            <person name="Wang H."/>
        </authorList>
    </citation>
    <scope>NUCLEOTIDE SEQUENCE [LARGE SCALE GENOMIC DNA]</scope>
    <source>
        <strain evidence="2 3">JCM 30074</strain>
    </source>
</reference>
<proteinExistence type="predicted"/>
<gene>
    <name evidence="2" type="ORF">CR105_03125</name>
</gene>
<evidence type="ECO:0000313" key="3">
    <source>
        <dbReference type="Proteomes" id="UP000230390"/>
    </source>
</evidence>
<keyword evidence="1" id="KW-0472">Membrane</keyword>
<comment type="caution">
    <text evidence="2">The sequence shown here is derived from an EMBL/GenBank/DDBJ whole genome shotgun (WGS) entry which is preliminary data.</text>
</comment>
<protein>
    <submittedName>
        <fullName evidence="2">Uncharacterized protein</fullName>
    </submittedName>
</protein>
<keyword evidence="1" id="KW-0812">Transmembrane</keyword>
<sequence>MDWFSTAVGFVVGSFTGAAGTYLADKYTDQRRDQAEAAAANALWREAFDMFPEVMREMQADVRNPRLAGVRDFFVKSSGSTVNSDRPHLEYHTDVHSNIMGAIAYLEEVGYIDDITPGNCPKYRMRLPFVNRLKAGS</sequence>
<dbReference type="RefSeq" id="WP_099786987.1">
    <property type="nucleotide sequence ID" value="NZ_JBHLYV010000001.1"/>
</dbReference>
<organism evidence="2 3">
    <name type="scientific">Massilia eurypsychrophila</name>
    <dbReference type="NCBI Taxonomy" id="1485217"/>
    <lineage>
        <taxon>Bacteria</taxon>
        <taxon>Pseudomonadati</taxon>
        <taxon>Pseudomonadota</taxon>
        <taxon>Betaproteobacteria</taxon>
        <taxon>Burkholderiales</taxon>
        <taxon>Oxalobacteraceae</taxon>
        <taxon>Telluria group</taxon>
        <taxon>Massilia</taxon>
    </lineage>
</organism>
<dbReference type="OrthoDB" id="8546874at2"/>
<keyword evidence="1" id="KW-1133">Transmembrane helix</keyword>
<accession>A0A2G8TKF5</accession>
<evidence type="ECO:0000256" key="1">
    <source>
        <dbReference type="SAM" id="Phobius"/>
    </source>
</evidence>
<feature type="transmembrane region" description="Helical" evidence="1">
    <location>
        <begin position="6"/>
        <end position="24"/>
    </location>
</feature>
<name>A0A2G8TKF5_9BURK</name>
<keyword evidence="3" id="KW-1185">Reference proteome</keyword>